<feature type="transmembrane region" description="Helical" evidence="2">
    <location>
        <begin position="225"/>
        <end position="246"/>
    </location>
</feature>
<keyword evidence="2" id="KW-0472">Membrane</keyword>
<evidence type="ECO:0000313" key="4">
    <source>
        <dbReference type="EMBL" id="GAB48868.1"/>
    </source>
</evidence>
<dbReference type="Proteomes" id="UP000004367">
    <property type="component" value="Unassembled WGS sequence"/>
</dbReference>
<dbReference type="InterPro" id="IPR051361">
    <property type="entry name" value="ThrE/Ser_Exporter"/>
</dbReference>
<feature type="transmembrane region" description="Helical" evidence="2">
    <location>
        <begin position="340"/>
        <end position="360"/>
    </location>
</feature>
<dbReference type="STRING" id="1089455.MOPEL_084_00020"/>
<dbReference type="RefSeq" id="WP_009482766.1">
    <property type="nucleotide sequence ID" value="NZ_BAFE01000062.1"/>
</dbReference>
<evidence type="ECO:0000313" key="5">
    <source>
        <dbReference type="Proteomes" id="UP000004367"/>
    </source>
</evidence>
<name>H5UT10_9MICO</name>
<dbReference type="PANTHER" id="PTHR31082:SF4">
    <property type="entry name" value="PHEROMONE-REGULATED MEMBRANE PROTEIN 10"/>
    <property type="match status" value="1"/>
</dbReference>
<feature type="transmembrane region" description="Helical" evidence="2">
    <location>
        <begin position="311"/>
        <end position="333"/>
    </location>
</feature>
<comment type="caution">
    <text evidence="4">The sequence shown here is derived from an EMBL/GenBank/DDBJ whole genome shotgun (WGS) entry which is preliminary data.</text>
</comment>
<accession>H5UT10</accession>
<feature type="transmembrane region" description="Helical" evidence="2">
    <location>
        <begin position="193"/>
        <end position="213"/>
    </location>
</feature>
<dbReference type="PANTHER" id="PTHR31082">
    <property type="entry name" value="PHEROMONE-REGULATED MEMBRANE PROTEIN 10"/>
    <property type="match status" value="1"/>
</dbReference>
<proteinExistence type="inferred from homology"/>
<feature type="transmembrane region" description="Helical" evidence="2">
    <location>
        <begin position="287"/>
        <end position="305"/>
    </location>
</feature>
<dbReference type="eggNOG" id="COG2966">
    <property type="taxonomic scope" value="Bacteria"/>
</dbReference>
<organism evidence="4 5">
    <name type="scientific">Mobilicoccus pelagius NBRC 104925</name>
    <dbReference type="NCBI Taxonomy" id="1089455"/>
    <lineage>
        <taxon>Bacteria</taxon>
        <taxon>Bacillati</taxon>
        <taxon>Actinomycetota</taxon>
        <taxon>Actinomycetes</taxon>
        <taxon>Micrococcales</taxon>
        <taxon>Dermatophilaceae</taxon>
        <taxon>Mobilicoccus</taxon>
    </lineage>
</organism>
<evidence type="ECO:0000256" key="1">
    <source>
        <dbReference type="ARBA" id="ARBA00034125"/>
    </source>
</evidence>
<dbReference type="OrthoDB" id="235893at2"/>
<sequence>MSDIDATRRLLAYLSAAAVAGGQPVHEVEADTRRVADHLGHHDLQISASPTGVTLSLGGGTPATFESISGPLRLDQSAETAEIRTGLLTDAITPADALTRLSHLRATPHRYPRGGLEVGMICVASGISFILQPLWPSVIFSAIAGQVTAQFIRFSGRWRSLATLTPFLVAFLIAFAAFSTWQAGLVEGPLRSLLPPIAVLLPGALVVTGLSELAAGAMTAGTARLAYGSTQLLLFALGVAGAAWLLRVPSSALNNEIVNGIGPWSPVAGVLLLTVGISLMESVPPRLVPWVALILSLTLAFQVLGQSVVGSPWFGALLGSMAASFGAALVELYRPALPRLVMFLPSFWLLVPGSLGLVSVTQLGLEPSMAGETILQSASIVSAIALGLFVGTSAARIIGVTRTRRLDLLRRRRRTRRGVAGSTGSTAIGG</sequence>
<dbReference type="EMBL" id="BAFE01000062">
    <property type="protein sequence ID" value="GAB48868.1"/>
    <property type="molecule type" value="Genomic_DNA"/>
</dbReference>
<comment type="similarity">
    <text evidence="1">Belongs to the ThrE exporter (TC 2.A.79) family.</text>
</comment>
<keyword evidence="2" id="KW-0812">Transmembrane</keyword>
<dbReference type="TCDB" id="2.A.79.1.8">
    <property type="family name" value="the threonine/serine exporter (thre) family"/>
</dbReference>
<feature type="transmembrane region" description="Helical" evidence="2">
    <location>
        <begin position="161"/>
        <end position="181"/>
    </location>
</feature>
<dbReference type="GO" id="GO:0022857">
    <property type="term" value="F:transmembrane transporter activity"/>
    <property type="evidence" value="ECO:0007669"/>
    <property type="project" value="InterPro"/>
</dbReference>
<dbReference type="Pfam" id="PF06738">
    <property type="entry name" value="ThrE"/>
    <property type="match status" value="1"/>
</dbReference>
<feature type="transmembrane region" description="Helical" evidence="2">
    <location>
        <begin position="261"/>
        <end position="280"/>
    </location>
</feature>
<keyword evidence="2" id="KW-1133">Transmembrane helix</keyword>
<evidence type="ECO:0000256" key="2">
    <source>
        <dbReference type="SAM" id="Phobius"/>
    </source>
</evidence>
<protein>
    <recommendedName>
        <fullName evidence="3">Threonine/serine exporter-like N-terminal domain-containing protein</fullName>
    </recommendedName>
</protein>
<evidence type="ECO:0000259" key="3">
    <source>
        <dbReference type="Pfam" id="PF06738"/>
    </source>
</evidence>
<keyword evidence="5" id="KW-1185">Reference proteome</keyword>
<feature type="transmembrane region" description="Helical" evidence="2">
    <location>
        <begin position="380"/>
        <end position="401"/>
    </location>
</feature>
<feature type="domain" description="Threonine/serine exporter-like N-terminal" evidence="3">
    <location>
        <begin position="17"/>
        <end position="243"/>
    </location>
</feature>
<dbReference type="AlphaFoldDB" id="H5UT10"/>
<reference evidence="4 5" key="1">
    <citation type="submission" date="2012-02" db="EMBL/GenBank/DDBJ databases">
        <title>Whole genome shotgun sequence of Mobilicoccus pelagius NBRC 104925.</title>
        <authorList>
            <person name="Yoshida Y."/>
            <person name="Hosoyama A."/>
            <person name="Tsuchikane K."/>
            <person name="Katsumata H."/>
            <person name="Yamazaki S."/>
            <person name="Fujita N."/>
        </authorList>
    </citation>
    <scope>NUCLEOTIDE SEQUENCE [LARGE SCALE GENOMIC DNA]</scope>
    <source>
        <strain evidence="4 5">NBRC 104925</strain>
    </source>
</reference>
<gene>
    <name evidence="4" type="ORF">MOPEL_084_00020</name>
</gene>
<dbReference type="InterPro" id="IPR010619">
    <property type="entry name" value="ThrE-like_N"/>
</dbReference>